<reference evidence="1" key="1">
    <citation type="journal article" date="2014" name="Front. Microbiol.">
        <title>High frequency of phylogenetically diverse reductive dehalogenase-homologous genes in deep subseafloor sedimentary metagenomes.</title>
        <authorList>
            <person name="Kawai M."/>
            <person name="Futagami T."/>
            <person name="Toyoda A."/>
            <person name="Takaki Y."/>
            <person name="Nishi S."/>
            <person name="Hori S."/>
            <person name="Arai W."/>
            <person name="Tsubouchi T."/>
            <person name="Morono Y."/>
            <person name="Uchiyama I."/>
            <person name="Ito T."/>
            <person name="Fujiyama A."/>
            <person name="Inagaki F."/>
            <person name="Takami H."/>
        </authorList>
    </citation>
    <scope>NUCLEOTIDE SEQUENCE</scope>
    <source>
        <strain evidence="1">Expedition CK06-06</strain>
    </source>
</reference>
<dbReference type="EMBL" id="BARS01051143">
    <property type="protein sequence ID" value="GAG53359.1"/>
    <property type="molecule type" value="Genomic_DNA"/>
</dbReference>
<proteinExistence type="predicted"/>
<dbReference type="AlphaFoldDB" id="X0YC03"/>
<protein>
    <submittedName>
        <fullName evidence="1">Uncharacterized protein</fullName>
    </submittedName>
</protein>
<comment type="caution">
    <text evidence="1">The sequence shown here is derived from an EMBL/GenBank/DDBJ whole genome shotgun (WGS) entry which is preliminary data.</text>
</comment>
<gene>
    <name evidence="1" type="ORF">S01H1_76230</name>
</gene>
<name>X0YC03_9ZZZZ</name>
<sequence length="45" mass="5054">MGSILCSPAYVLPFEVKYRENPRLGKKSDLGTYCSSENPKQAYLV</sequence>
<feature type="non-terminal residue" evidence="1">
    <location>
        <position position="45"/>
    </location>
</feature>
<evidence type="ECO:0000313" key="1">
    <source>
        <dbReference type="EMBL" id="GAG53359.1"/>
    </source>
</evidence>
<organism evidence="1">
    <name type="scientific">marine sediment metagenome</name>
    <dbReference type="NCBI Taxonomy" id="412755"/>
    <lineage>
        <taxon>unclassified sequences</taxon>
        <taxon>metagenomes</taxon>
        <taxon>ecological metagenomes</taxon>
    </lineage>
</organism>
<accession>X0YC03</accession>